<gene>
    <name evidence="2" type="ORF">P154DRAFT_234190</name>
</gene>
<accession>A0A6A5WCG3</accession>
<proteinExistence type="predicted"/>
<dbReference type="OrthoDB" id="5351220at2759"/>
<evidence type="ECO:0000313" key="2">
    <source>
        <dbReference type="EMBL" id="KAF1999127.1"/>
    </source>
</evidence>
<sequence>MNKQIVANENATVKRKSGTDTEERELEGDGVTEMGNVLETLTCAYDESETLALDIDDRLSYRQGWPLLPIFPVATITESVPARFSDSSTHMHVFRDLLKAAKVTTHDILIAHRVNPSIPLSKNTLTLCVLSDEANNKHWIQGIEKLRKYIQKNDLTLAVEIVDRRAFHGIYTHPLLETDKRIMRMVSRKRRAILDVVRGADMPFNKVYFYMRGLSRTRSECEPTVIIGTPVPNRRVWWEVVIPEIERIVGGKMDVEVVFEKREDC</sequence>
<dbReference type="AlphaFoldDB" id="A0A6A5WCG3"/>
<keyword evidence="3" id="KW-1185">Reference proteome</keyword>
<reference evidence="2" key="1">
    <citation type="journal article" date="2020" name="Stud. Mycol.">
        <title>101 Dothideomycetes genomes: a test case for predicting lifestyles and emergence of pathogens.</title>
        <authorList>
            <person name="Haridas S."/>
            <person name="Albert R."/>
            <person name="Binder M."/>
            <person name="Bloem J."/>
            <person name="Labutti K."/>
            <person name="Salamov A."/>
            <person name="Andreopoulos B."/>
            <person name="Baker S."/>
            <person name="Barry K."/>
            <person name="Bills G."/>
            <person name="Bluhm B."/>
            <person name="Cannon C."/>
            <person name="Castanera R."/>
            <person name="Culley D."/>
            <person name="Daum C."/>
            <person name="Ezra D."/>
            <person name="Gonzalez J."/>
            <person name="Henrissat B."/>
            <person name="Kuo A."/>
            <person name="Liang C."/>
            <person name="Lipzen A."/>
            <person name="Lutzoni F."/>
            <person name="Magnuson J."/>
            <person name="Mondo S."/>
            <person name="Nolan M."/>
            <person name="Ohm R."/>
            <person name="Pangilinan J."/>
            <person name="Park H.-J."/>
            <person name="Ramirez L."/>
            <person name="Alfaro M."/>
            <person name="Sun H."/>
            <person name="Tritt A."/>
            <person name="Yoshinaga Y."/>
            <person name="Zwiers L.-H."/>
            <person name="Turgeon B."/>
            <person name="Goodwin S."/>
            <person name="Spatafora J."/>
            <person name="Crous P."/>
            <person name="Grigoriev I."/>
        </authorList>
    </citation>
    <scope>NUCLEOTIDE SEQUENCE</scope>
    <source>
        <strain evidence="2">CBS 123094</strain>
    </source>
</reference>
<feature type="compositionally biased region" description="Acidic residues" evidence="1">
    <location>
        <begin position="20"/>
        <end position="30"/>
    </location>
</feature>
<protein>
    <submittedName>
        <fullName evidence="2">Uncharacterized protein</fullName>
    </submittedName>
</protein>
<feature type="compositionally biased region" description="Polar residues" evidence="1">
    <location>
        <begin position="1"/>
        <end position="11"/>
    </location>
</feature>
<organism evidence="2 3">
    <name type="scientific">Amniculicola lignicola CBS 123094</name>
    <dbReference type="NCBI Taxonomy" id="1392246"/>
    <lineage>
        <taxon>Eukaryota</taxon>
        <taxon>Fungi</taxon>
        <taxon>Dikarya</taxon>
        <taxon>Ascomycota</taxon>
        <taxon>Pezizomycotina</taxon>
        <taxon>Dothideomycetes</taxon>
        <taxon>Pleosporomycetidae</taxon>
        <taxon>Pleosporales</taxon>
        <taxon>Amniculicolaceae</taxon>
        <taxon>Amniculicola</taxon>
    </lineage>
</organism>
<name>A0A6A5WCG3_9PLEO</name>
<dbReference type="Proteomes" id="UP000799779">
    <property type="component" value="Unassembled WGS sequence"/>
</dbReference>
<evidence type="ECO:0000256" key="1">
    <source>
        <dbReference type="SAM" id="MobiDB-lite"/>
    </source>
</evidence>
<evidence type="ECO:0000313" key="3">
    <source>
        <dbReference type="Proteomes" id="UP000799779"/>
    </source>
</evidence>
<feature type="region of interest" description="Disordered" evidence="1">
    <location>
        <begin position="1"/>
        <end position="30"/>
    </location>
</feature>
<dbReference type="EMBL" id="ML977598">
    <property type="protein sequence ID" value="KAF1999127.1"/>
    <property type="molecule type" value="Genomic_DNA"/>
</dbReference>